<keyword evidence="3" id="KW-1185">Reference proteome</keyword>
<keyword evidence="1" id="KW-0812">Transmembrane</keyword>
<evidence type="ECO:0000313" key="3">
    <source>
        <dbReference type="Proteomes" id="UP000515317"/>
    </source>
</evidence>
<dbReference type="AlphaFoldDB" id="A0A6S6QVV3"/>
<keyword evidence="1" id="KW-0472">Membrane</keyword>
<dbReference type="RefSeq" id="WP_222875331.1">
    <property type="nucleotide sequence ID" value="NZ_AP023361.1"/>
</dbReference>
<feature type="transmembrane region" description="Helical" evidence="1">
    <location>
        <begin position="60"/>
        <end position="78"/>
    </location>
</feature>
<reference evidence="2 3" key="1">
    <citation type="submission" date="2020-08" db="EMBL/GenBank/DDBJ databases">
        <title>Genome sequence of Rhizobiales bacterium strain IZ6.</title>
        <authorList>
            <person name="Nakai R."/>
            <person name="Naganuma T."/>
        </authorList>
    </citation>
    <scope>NUCLEOTIDE SEQUENCE [LARGE SCALE GENOMIC DNA]</scope>
    <source>
        <strain evidence="2 3">IZ6</strain>
    </source>
</reference>
<feature type="transmembrane region" description="Helical" evidence="1">
    <location>
        <begin position="36"/>
        <end position="53"/>
    </location>
</feature>
<evidence type="ECO:0000256" key="1">
    <source>
        <dbReference type="SAM" id="Phobius"/>
    </source>
</evidence>
<organism evidence="2 3">
    <name type="scientific">Terrihabitans soli</name>
    <dbReference type="NCBI Taxonomy" id="708113"/>
    <lineage>
        <taxon>Bacteria</taxon>
        <taxon>Pseudomonadati</taxon>
        <taxon>Pseudomonadota</taxon>
        <taxon>Alphaproteobacteria</taxon>
        <taxon>Hyphomicrobiales</taxon>
        <taxon>Terrihabitans</taxon>
    </lineage>
</organism>
<sequence>MSQLFIIFAGLFGALGVGFAAAAAHGGGGATLGPASQMLLFHAPALLALGLYGRASNPGLVLQAGGGAILLGVALFAGDLVSRHYRDGQSLFLMAAPSGGTIMILGWALILIAGVLLVRAD</sequence>
<dbReference type="Proteomes" id="UP000515317">
    <property type="component" value="Chromosome"/>
</dbReference>
<gene>
    <name evidence="2" type="ORF">IZ6_24400</name>
</gene>
<protein>
    <submittedName>
        <fullName evidence="2">Membrane protein</fullName>
    </submittedName>
</protein>
<keyword evidence="1" id="KW-1133">Transmembrane helix</keyword>
<dbReference type="EMBL" id="AP023361">
    <property type="protein sequence ID" value="BCJ91705.1"/>
    <property type="molecule type" value="Genomic_DNA"/>
</dbReference>
<proteinExistence type="predicted"/>
<accession>A0A6S6QVV3</accession>
<dbReference type="InterPro" id="IPR006696">
    <property type="entry name" value="DUF423"/>
</dbReference>
<evidence type="ECO:0000313" key="2">
    <source>
        <dbReference type="EMBL" id="BCJ91705.1"/>
    </source>
</evidence>
<name>A0A6S6QVV3_9HYPH</name>
<feature type="transmembrane region" description="Helical" evidence="1">
    <location>
        <begin position="90"/>
        <end position="118"/>
    </location>
</feature>
<dbReference type="KEGG" id="tso:IZ6_24400"/>
<dbReference type="Pfam" id="PF04241">
    <property type="entry name" value="DUF423"/>
    <property type="match status" value="1"/>
</dbReference>